<dbReference type="AlphaFoldDB" id="A0A4V6IN03"/>
<gene>
    <name evidence="2" type="ORF">MTUNDRAET4_3529</name>
</gene>
<sequence length="61" mass="6541">MGARLILDLPPARPLNGEGPFVVKTRAPQINSRRSFVSCEPEKGPSGSRKAPEQVLGDLAK</sequence>
<feature type="region of interest" description="Disordered" evidence="1">
    <location>
        <begin position="33"/>
        <end position="61"/>
    </location>
</feature>
<evidence type="ECO:0000313" key="2">
    <source>
        <dbReference type="EMBL" id="VFU10416.1"/>
    </source>
</evidence>
<protein>
    <submittedName>
        <fullName evidence="2">Uncharacterized protein</fullName>
    </submittedName>
</protein>
<evidence type="ECO:0000256" key="1">
    <source>
        <dbReference type="SAM" id="MobiDB-lite"/>
    </source>
</evidence>
<dbReference type="Proteomes" id="UP000294360">
    <property type="component" value="Chromosome"/>
</dbReference>
<dbReference type="EMBL" id="LR536450">
    <property type="protein sequence ID" value="VFU10416.1"/>
    <property type="molecule type" value="Genomic_DNA"/>
</dbReference>
<dbReference type="KEGG" id="mtun:MTUNDRAET4_3529"/>
<name>A0A4V6IN03_METTU</name>
<reference evidence="2 3" key="1">
    <citation type="submission" date="2019-03" db="EMBL/GenBank/DDBJ databases">
        <authorList>
            <person name="Kox A.R. M."/>
        </authorList>
    </citation>
    <scope>NUCLEOTIDE SEQUENCE [LARGE SCALE GENOMIC DNA]</scope>
    <source>
        <strain evidence="2">MTUNDRAET4 annotated genome</strain>
    </source>
</reference>
<proteinExistence type="predicted"/>
<organism evidence="2 3">
    <name type="scientific">Methylocella tundrae</name>
    <dbReference type="NCBI Taxonomy" id="227605"/>
    <lineage>
        <taxon>Bacteria</taxon>
        <taxon>Pseudomonadati</taxon>
        <taxon>Pseudomonadota</taxon>
        <taxon>Alphaproteobacteria</taxon>
        <taxon>Hyphomicrobiales</taxon>
        <taxon>Beijerinckiaceae</taxon>
        <taxon>Methylocella</taxon>
    </lineage>
</organism>
<evidence type="ECO:0000313" key="3">
    <source>
        <dbReference type="Proteomes" id="UP000294360"/>
    </source>
</evidence>
<accession>A0A4V6IN03</accession>